<keyword evidence="1" id="KW-1133">Transmembrane helix</keyword>
<evidence type="ECO:0000256" key="1">
    <source>
        <dbReference type="SAM" id="Phobius"/>
    </source>
</evidence>
<evidence type="ECO:0008006" key="4">
    <source>
        <dbReference type="Google" id="ProtNLM"/>
    </source>
</evidence>
<organism evidence="2 3">
    <name type="scientific">Pristionchus mayeri</name>
    <dbReference type="NCBI Taxonomy" id="1317129"/>
    <lineage>
        <taxon>Eukaryota</taxon>
        <taxon>Metazoa</taxon>
        <taxon>Ecdysozoa</taxon>
        <taxon>Nematoda</taxon>
        <taxon>Chromadorea</taxon>
        <taxon>Rhabditida</taxon>
        <taxon>Rhabditina</taxon>
        <taxon>Diplogasteromorpha</taxon>
        <taxon>Diplogasteroidea</taxon>
        <taxon>Neodiplogasteridae</taxon>
        <taxon>Pristionchus</taxon>
    </lineage>
</organism>
<keyword evidence="1" id="KW-0472">Membrane</keyword>
<feature type="transmembrane region" description="Helical" evidence="1">
    <location>
        <begin position="12"/>
        <end position="33"/>
    </location>
</feature>
<dbReference type="EMBL" id="BTRK01000004">
    <property type="protein sequence ID" value="GMR44827.1"/>
    <property type="molecule type" value="Genomic_DNA"/>
</dbReference>
<dbReference type="PANTHER" id="PTHR22718">
    <property type="entry name" value="SERPENTINE RECEPTOR, CLASS X"/>
    <property type="match status" value="1"/>
</dbReference>
<keyword evidence="1" id="KW-0812">Transmembrane</keyword>
<feature type="non-terminal residue" evidence="2">
    <location>
        <position position="1"/>
    </location>
</feature>
<comment type="caution">
    <text evidence="2">The sequence shown here is derived from an EMBL/GenBank/DDBJ whole genome shotgun (WGS) entry which is preliminary data.</text>
</comment>
<sequence length="80" mass="9072">AGLKLNKKEYAFAIQFAIMAAVYTVVWVTIRVFPKLLYGTDKMFLYGITTCFAFCNLSSNATVFLFNNTEIKNSLKSIRT</sequence>
<name>A0AAN5CI47_9BILA</name>
<evidence type="ECO:0000313" key="2">
    <source>
        <dbReference type="EMBL" id="GMR44827.1"/>
    </source>
</evidence>
<feature type="transmembrane region" description="Helical" evidence="1">
    <location>
        <begin position="45"/>
        <end position="66"/>
    </location>
</feature>
<evidence type="ECO:0000313" key="3">
    <source>
        <dbReference type="Proteomes" id="UP001328107"/>
    </source>
</evidence>
<accession>A0AAN5CI47</accession>
<keyword evidence="3" id="KW-1185">Reference proteome</keyword>
<gene>
    <name evidence="2" type="ORF">PMAYCL1PPCAC_15022</name>
</gene>
<dbReference type="PANTHER" id="PTHR22718:SF11">
    <property type="entry name" value="7TM GPCR SERPENTINE RECEPTOR CLASS X (SRX) DOMAIN-CONTAINING PROTEIN"/>
    <property type="match status" value="1"/>
</dbReference>
<reference evidence="3" key="1">
    <citation type="submission" date="2022-10" db="EMBL/GenBank/DDBJ databases">
        <title>Genome assembly of Pristionchus species.</title>
        <authorList>
            <person name="Yoshida K."/>
            <person name="Sommer R.J."/>
        </authorList>
    </citation>
    <scope>NUCLEOTIDE SEQUENCE [LARGE SCALE GENOMIC DNA]</scope>
    <source>
        <strain evidence="3">RS5460</strain>
    </source>
</reference>
<dbReference type="Proteomes" id="UP001328107">
    <property type="component" value="Unassembled WGS sequence"/>
</dbReference>
<dbReference type="AlphaFoldDB" id="A0AAN5CI47"/>
<proteinExistence type="predicted"/>
<feature type="non-terminal residue" evidence="2">
    <location>
        <position position="80"/>
    </location>
</feature>
<protein>
    <recommendedName>
        <fullName evidence="4">G protein-coupled receptor</fullName>
    </recommendedName>
</protein>